<sequence length="472" mass="49676">MRSISAVTVAATILTTHAISLHKRADGTPPRVVHHAIERRHVPDPLRHDRNRLRRRDGTLTATLDNEETLYFMNATIGTPAQSFRLHIDTGSSDLWVNTADSQFCEQDTECGISGTYNANASSTYNYISSEFNISYVDGSGSSGDYVSDTVRFSSVTLEDQQFGIGYISSSEEGILGIGYPINEVAVAYNGGQPYSNIPQHLVDNGVISTNAYSLWLNDLDASTGSILFGGVNSDKYTGSLETLPILKEQGVYAEFVIALTAVGSNGNSTAIASNLATPALLDSGSSLMYLPDDIAQSIFTMLNADYDSRAGAAIIDCDMANSDDTIDFTFSSPTIKVALNELVIVAGEDRRGREICILGIAPAGGSTPVLGDTFLRSAYVVYDIDNNEISLAQTNFNSTTDNILEITKSGGIPDATGVASPVTSVVVESGGARNGGLTTTLSAAVAKPTAPAGYNMAMLGAAGAGVLALAL</sequence>
<dbReference type="AlphaFoldDB" id="A0A2D3VM34"/>
<gene>
    <name evidence="11" type="ORF">RCC_09468</name>
</gene>
<dbReference type="InterPro" id="IPR033121">
    <property type="entry name" value="PEPTIDASE_A1"/>
</dbReference>
<dbReference type="EMBL" id="FJUY01000018">
    <property type="protein sequence ID" value="CZT23754.1"/>
    <property type="molecule type" value="Genomic_DNA"/>
</dbReference>
<dbReference type="PANTHER" id="PTHR47966:SF65">
    <property type="entry name" value="ASPARTIC-TYPE ENDOPEPTIDASE"/>
    <property type="match status" value="1"/>
</dbReference>
<comment type="similarity">
    <text evidence="1 9">Belongs to the peptidase A1 family.</text>
</comment>
<dbReference type="InterPro" id="IPR021109">
    <property type="entry name" value="Peptidase_aspartic_dom_sf"/>
</dbReference>
<evidence type="ECO:0000313" key="12">
    <source>
        <dbReference type="Proteomes" id="UP000225277"/>
    </source>
</evidence>
<protein>
    <recommendedName>
        <fullName evidence="7">Probable aspartic-type endopeptidase OPSB</fullName>
    </recommendedName>
    <alternativeName>
        <fullName evidence="6">Probable aspartic-type endopeptidase opsB</fullName>
    </alternativeName>
</protein>
<proteinExistence type="inferred from homology"/>
<keyword evidence="3" id="KW-0732">Signal</keyword>
<dbReference type="PANTHER" id="PTHR47966">
    <property type="entry name" value="BETA-SITE APP-CLEAVING ENZYME, ISOFORM A-RELATED"/>
    <property type="match status" value="1"/>
</dbReference>
<feature type="active site" evidence="8">
    <location>
        <position position="283"/>
    </location>
</feature>
<evidence type="ECO:0000256" key="3">
    <source>
        <dbReference type="ARBA" id="ARBA00022729"/>
    </source>
</evidence>
<dbReference type="OrthoDB" id="771136at2759"/>
<dbReference type="CDD" id="cd05474">
    <property type="entry name" value="SAP_like"/>
    <property type="match status" value="1"/>
</dbReference>
<dbReference type="GeneID" id="35604539"/>
<evidence type="ECO:0000313" key="11">
    <source>
        <dbReference type="EMBL" id="CZT23754.1"/>
    </source>
</evidence>
<dbReference type="PRINTS" id="PR00792">
    <property type="entry name" value="PEPSIN"/>
</dbReference>
<evidence type="ECO:0000256" key="4">
    <source>
        <dbReference type="ARBA" id="ARBA00022750"/>
    </source>
</evidence>
<dbReference type="Gene3D" id="2.40.70.10">
    <property type="entry name" value="Acid Proteases"/>
    <property type="match status" value="2"/>
</dbReference>
<evidence type="ECO:0000256" key="1">
    <source>
        <dbReference type="ARBA" id="ARBA00007447"/>
    </source>
</evidence>
<reference evidence="11 12" key="1">
    <citation type="submission" date="2016-03" db="EMBL/GenBank/DDBJ databases">
        <authorList>
            <person name="Ploux O."/>
        </authorList>
    </citation>
    <scope>NUCLEOTIDE SEQUENCE [LARGE SCALE GENOMIC DNA]</scope>
    <source>
        <strain evidence="11 12">URUG2</strain>
    </source>
</reference>
<dbReference type="PROSITE" id="PS00141">
    <property type="entry name" value="ASP_PROTEASE"/>
    <property type="match status" value="1"/>
</dbReference>
<dbReference type="SUPFAM" id="SSF50630">
    <property type="entry name" value="Acid proteases"/>
    <property type="match status" value="1"/>
</dbReference>
<dbReference type="InterPro" id="IPR033876">
    <property type="entry name" value="SAP-like"/>
</dbReference>
<evidence type="ECO:0000259" key="10">
    <source>
        <dbReference type="PROSITE" id="PS51767"/>
    </source>
</evidence>
<evidence type="ECO:0000256" key="6">
    <source>
        <dbReference type="ARBA" id="ARBA00067536"/>
    </source>
</evidence>
<feature type="domain" description="Peptidase A1" evidence="10">
    <location>
        <begin position="71"/>
        <end position="393"/>
    </location>
</feature>
<name>A0A2D3VM34_9PEZI</name>
<dbReference type="RefSeq" id="XP_023630478.1">
    <property type="nucleotide sequence ID" value="XM_023774710.1"/>
</dbReference>
<evidence type="ECO:0000256" key="8">
    <source>
        <dbReference type="PIRSR" id="PIRSR601461-1"/>
    </source>
</evidence>
<dbReference type="InterPro" id="IPR001969">
    <property type="entry name" value="Aspartic_peptidase_AS"/>
</dbReference>
<feature type="active site" evidence="8">
    <location>
        <position position="89"/>
    </location>
</feature>
<evidence type="ECO:0000256" key="2">
    <source>
        <dbReference type="ARBA" id="ARBA00022670"/>
    </source>
</evidence>
<dbReference type="Proteomes" id="UP000225277">
    <property type="component" value="Unassembled WGS sequence"/>
</dbReference>
<keyword evidence="2 9" id="KW-0645">Protease</keyword>
<keyword evidence="5 9" id="KW-0378">Hydrolase</keyword>
<dbReference type="GO" id="GO:0006508">
    <property type="term" value="P:proteolysis"/>
    <property type="evidence" value="ECO:0007669"/>
    <property type="project" value="UniProtKB-KW"/>
</dbReference>
<keyword evidence="4 9" id="KW-0064">Aspartyl protease</keyword>
<dbReference type="PROSITE" id="PS51767">
    <property type="entry name" value="PEPTIDASE_A1"/>
    <property type="match status" value="1"/>
</dbReference>
<evidence type="ECO:0000256" key="9">
    <source>
        <dbReference type="RuleBase" id="RU000454"/>
    </source>
</evidence>
<accession>A0A2D3VM34</accession>
<keyword evidence="12" id="KW-1185">Reference proteome</keyword>
<dbReference type="GO" id="GO:0004190">
    <property type="term" value="F:aspartic-type endopeptidase activity"/>
    <property type="evidence" value="ECO:0007669"/>
    <property type="project" value="UniProtKB-KW"/>
</dbReference>
<dbReference type="STRING" id="112498.A0A2D3VM34"/>
<dbReference type="InterPro" id="IPR001461">
    <property type="entry name" value="Aspartic_peptidase_A1"/>
</dbReference>
<evidence type="ECO:0000256" key="5">
    <source>
        <dbReference type="ARBA" id="ARBA00022801"/>
    </source>
</evidence>
<organism evidence="11 12">
    <name type="scientific">Ramularia collo-cygni</name>
    <dbReference type="NCBI Taxonomy" id="112498"/>
    <lineage>
        <taxon>Eukaryota</taxon>
        <taxon>Fungi</taxon>
        <taxon>Dikarya</taxon>
        <taxon>Ascomycota</taxon>
        <taxon>Pezizomycotina</taxon>
        <taxon>Dothideomycetes</taxon>
        <taxon>Dothideomycetidae</taxon>
        <taxon>Mycosphaerellales</taxon>
        <taxon>Mycosphaerellaceae</taxon>
        <taxon>Ramularia</taxon>
    </lineage>
</organism>
<dbReference type="Pfam" id="PF00026">
    <property type="entry name" value="Asp"/>
    <property type="match status" value="1"/>
</dbReference>
<dbReference type="FunFam" id="2.40.70.10:FF:000011">
    <property type="entry name" value="Aspartic protease"/>
    <property type="match status" value="1"/>
</dbReference>
<evidence type="ECO:0000256" key="7">
    <source>
        <dbReference type="ARBA" id="ARBA00068059"/>
    </source>
</evidence>